<dbReference type="RefSeq" id="XP_033581793.1">
    <property type="nucleotide sequence ID" value="XM_033719002.1"/>
</dbReference>
<dbReference type="GeneID" id="54459895"/>
<reference evidence="3" key="3">
    <citation type="submission" date="2025-04" db="UniProtKB">
        <authorList>
            <consortium name="RefSeq"/>
        </authorList>
    </citation>
    <scope>IDENTIFICATION</scope>
    <source>
        <strain evidence="3">CBS 304.34</strain>
    </source>
</reference>
<organism evidence="1">
    <name type="scientific">Mytilinidion resinicola</name>
    <dbReference type="NCBI Taxonomy" id="574789"/>
    <lineage>
        <taxon>Eukaryota</taxon>
        <taxon>Fungi</taxon>
        <taxon>Dikarya</taxon>
        <taxon>Ascomycota</taxon>
        <taxon>Pezizomycotina</taxon>
        <taxon>Dothideomycetes</taxon>
        <taxon>Pleosporomycetidae</taxon>
        <taxon>Mytilinidiales</taxon>
        <taxon>Mytilinidiaceae</taxon>
        <taxon>Mytilinidion</taxon>
    </lineage>
</organism>
<dbReference type="EMBL" id="MU003694">
    <property type="protein sequence ID" value="KAF2814829.1"/>
    <property type="molecule type" value="Genomic_DNA"/>
</dbReference>
<proteinExistence type="predicted"/>
<keyword evidence="2" id="KW-1185">Reference proteome</keyword>
<dbReference type="AlphaFoldDB" id="A0A6A6Z282"/>
<dbReference type="Proteomes" id="UP000504636">
    <property type="component" value="Unplaced"/>
</dbReference>
<name>A0A6A6Z282_9PEZI</name>
<evidence type="ECO:0000313" key="2">
    <source>
        <dbReference type="Proteomes" id="UP000504636"/>
    </source>
</evidence>
<evidence type="ECO:0000313" key="3">
    <source>
        <dbReference type="RefSeq" id="XP_033581793.1"/>
    </source>
</evidence>
<evidence type="ECO:0000313" key="1">
    <source>
        <dbReference type="EMBL" id="KAF2814829.1"/>
    </source>
</evidence>
<protein>
    <submittedName>
        <fullName evidence="1 3">Uncharacterized protein</fullName>
    </submittedName>
</protein>
<sequence length="74" mass="8394">MPPAERRSMENPDSLALEFTCRIRLYYLLIAAHESDEALLRSFDRDAGTTEEQAQLISCALSINELIRLLIAQV</sequence>
<gene>
    <name evidence="1 3" type="ORF">BDZ99DRAFT_458804</name>
</gene>
<accession>A0A6A6Z282</accession>
<reference evidence="3" key="2">
    <citation type="submission" date="2020-04" db="EMBL/GenBank/DDBJ databases">
        <authorList>
            <consortium name="NCBI Genome Project"/>
        </authorList>
    </citation>
    <scope>NUCLEOTIDE SEQUENCE</scope>
    <source>
        <strain evidence="3">CBS 304.34</strain>
    </source>
</reference>
<reference evidence="1 3" key="1">
    <citation type="journal article" date="2020" name="Stud. Mycol.">
        <title>101 Dothideomycetes genomes: a test case for predicting lifestyles and emergence of pathogens.</title>
        <authorList>
            <person name="Haridas S."/>
            <person name="Albert R."/>
            <person name="Binder M."/>
            <person name="Bloem J."/>
            <person name="Labutti K."/>
            <person name="Salamov A."/>
            <person name="Andreopoulos B."/>
            <person name="Baker S."/>
            <person name="Barry K."/>
            <person name="Bills G."/>
            <person name="Bluhm B."/>
            <person name="Cannon C."/>
            <person name="Castanera R."/>
            <person name="Culley D."/>
            <person name="Daum C."/>
            <person name="Ezra D."/>
            <person name="Gonzalez J."/>
            <person name="Henrissat B."/>
            <person name="Kuo A."/>
            <person name="Liang C."/>
            <person name="Lipzen A."/>
            <person name="Lutzoni F."/>
            <person name="Magnuson J."/>
            <person name="Mondo S."/>
            <person name="Nolan M."/>
            <person name="Ohm R."/>
            <person name="Pangilinan J."/>
            <person name="Park H.-J."/>
            <person name="Ramirez L."/>
            <person name="Alfaro M."/>
            <person name="Sun H."/>
            <person name="Tritt A."/>
            <person name="Yoshinaga Y."/>
            <person name="Zwiers L.-H."/>
            <person name="Turgeon B."/>
            <person name="Goodwin S."/>
            <person name="Spatafora J."/>
            <person name="Crous P."/>
            <person name="Grigoriev I."/>
        </authorList>
    </citation>
    <scope>NUCLEOTIDE SEQUENCE</scope>
    <source>
        <strain evidence="1 3">CBS 304.34</strain>
    </source>
</reference>